<evidence type="ECO:0000259" key="16">
    <source>
        <dbReference type="Pfam" id="PF22461"/>
    </source>
</evidence>
<gene>
    <name evidence="17" type="ORF">PAM7066_03591</name>
</gene>
<dbReference type="STRING" id="315423.SAMN04488020_1188"/>
<dbReference type="Proteomes" id="UP000193870">
    <property type="component" value="Unassembled WGS sequence"/>
</dbReference>
<dbReference type="Pfam" id="PF02563">
    <property type="entry name" value="Poly_export"/>
    <property type="match status" value="1"/>
</dbReference>
<keyword evidence="12" id="KW-0564">Palmitate</keyword>
<evidence type="ECO:0000256" key="3">
    <source>
        <dbReference type="ARBA" id="ARBA00022448"/>
    </source>
</evidence>
<feature type="domain" description="Polysaccharide export protein N-terminal" evidence="15">
    <location>
        <begin position="102"/>
        <end position="187"/>
    </location>
</feature>
<evidence type="ECO:0000256" key="14">
    <source>
        <dbReference type="ARBA" id="ARBA00023288"/>
    </source>
</evidence>
<dbReference type="EMBL" id="FWFV01000017">
    <property type="protein sequence ID" value="SLN70538.1"/>
    <property type="molecule type" value="Genomic_DNA"/>
</dbReference>
<keyword evidence="8" id="KW-0625">Polysaccharide transport</keyword>
<keyword evidence="9" id="KW-0406">Ion transport</keyword>
<evidence type="ECO:0000256" key="7">
    <source>
        <dbReference type="ARBA" id="ARBA00022729"/>
    </source>
</evidence>
<evidence type="ECO:0000256" key="4">
    <source>
        <dbReference type="ARBA" id="ARBA00022452"/>
    </source>
</evidence>
<dbReference type="OrthoDB" id="9808421at2"/>
<keyword evidence="4" id="KW-1134">Transmembrane beta strand</keyword>
<keyword evidence="11" id="KW-0472">Membrane</keyword>
<evidence type="ECO:0000259" key="15">
    <source>
        <dbReference type="Pfam" id="PF02563"/>
    </source>
</evidence>
<feature type="domain" description="SLBB" evidence="16">
    <location>
        <begin position="193"/>
        <end position="271"/>
    </location>
</feature>
<evidence type="ECO:0000256" key="10">
    <source>
        <dbReference type="ARBA" id="ARBA00023114"/>
    </source>
</evidence>
<keyword evidence="6" id="KW-0812">Transmembrane</keyword>
<keyword evidence="10" id="KW-0626">Porin</keyword>
<dbReference type="GO" id="GO:0009279">
    <property type="term" value="C:cell outer membrane"/>
    <property type="evidence" value="ECO:0007669"/>
    <property type="project" value="UniProtKB-SubCell"/>
</dbReference>
<evidence type="ECO:0000256" key="12">
    <source>
        <dbReference type="ARBA" id="ARBA00023139"/>
    </source>
</evidence>
<protein>
    <submittedName>
        <fullName evidence="17">Polysaccharide biosynthesis/export protein</fullName>
    </submittedName>
</protein>
<sequence>MKRYVSGAVIALFLLAGCGITYVNPEVGLRNTTANVEVVEITTRTVQIANSAPYTPMSLPQVFYAATGGGSTSGNVGLPAQPFVPNEQRQSANLRLPPPVDPGPYEIGVGDMVLLATKAASSTVEELSGLLAAQNQRQGYTVRDDGTISIPDVGSVQLGGLTLEEAEAEVFQALVEAGFNPAFSLEVAEFNSKRVVVGGAVAQTALVPITLTRLDLGEAVAAAGGVTVPDEEFALIRIYRDGTLYQIPYEEYLSNPDLRNTTLLAGDAVYVDTTYDLDRALQFYEQQIDVISLRQEAQAAALDQLQTEISLRRAALNEQRDNFLARTELGAEARDYVYLAGEVETQSRFPLPYGRQATLADVLYETGGFEVETGNPREIYVLRPSSGGDTVVAWRLNASNAINLVLATQFEMRPNDIVFIESQPITVWNRAVSQALPNLISIARVTENN</sequence>
<dbReference type="PANTHER" id="PTHR33619:SF3">
    <property type="entry name" value="POLYSACCHARIDE EXPORT PROTEIN GFCE-RELATED"/>
    <property type="match status" value="1"/>
</dbReference>
<evidence type="ECO:0000256" key="2">
    <source>
        <dbReference type="ARBA" id="ARBA00009450"/>
    </source>
</evidence>
<keyword evidence="14" id="KW-0449">Lipoprotein</keyword>
<dbReference type="InterPro" id="IPR049712">
    <property type="entry name" value="Poly_export"/>
</dbReference>
<keyword evidence="18" id="KW-1185">Reference proteome</keyword>
<dbReference type="AlphaFoldDB" id="A0A1Y5TRV2"/>
<keyword evidence="3" id="KW-0813">Transport</keyword>
<keyword evidence="7" id="KW-0732">Signal</keyword>
<comment type="similarity">
    <text evidence="2">Belongs to the BexD/CtrA/VexA family.</text>
</comment>
<organism evidence="17 18">
    <name type="scientific">Palleronia marisminoris</name>
    <dbReference type="NCBI Taxonomy" id="315423"/>
    <lineage>
        <taxon>Bacteria</taxon>
        <taxon>Pseudomonadati</taxon>
        <taxon>Pseudomonadota</taxon>
        <taxon>Alphaproteobacteria</taxon>
        <taxon>Rhodobacterales</taxon>
        <taxon>Roseobacteraceae</taxon>
        <taxon>Palleronia</taxon>
    </lineage>
</organism>
<keyword evidence="13" id="KW-0998">Cell outer membrane</keyword>
<evidence type="ECO:0000256" key="8">
    <source>
        <dbReference type="ARBA" id="ARBA00023047"/>
    </source>
</evidence>
<evidence type="ECO:0000313" key="17">
    <source>
        <dbReference type="EMBL" id="SLN70538.1"/>
    </source>
</evidence>
<dbReference type="Pfam" id="PF22461">
    <property type="entry name" value="SLBB_2"/>
    <property type="match status" value="2"/>
</dbReference>
<feature type="domain" description="SLBB" evidence="16">
    <location>
        <begin position="337"/>
        <end position="420"/>
    </location>
</feature>
<evidence type="ECO:0000256" key="13">
    <source>
        <dbReference type="ARBA" id="ARBA00023237"/>
    </source>
</evidence>
<evidence type="ECO:0000256" key="6">
    <source>
        <dbReference type="ARBA" id="ARBA00022692"/>
    </source>
</evidence>
<proteinExistence type="inferred from homology"/>
<dbReference type="Gene3D" id="3.10.560.10">
    <property type="entry name" value="Outer membrane lipoprotein wza domain like"/>
    <property type="match status" value="2"/>
</dbReference>
<name>A0A1Y5TRV2_9RHOB</name>
<dbReference type="InterPro" id="IPR003715">
    <property type="entry name" value="Poly_export_N"/>
</dbReference>
<dbReference type="PROSITE" id="PS51257">
    <property type="entry name" value="PROKAR_LIPOPROTEIN"/>
    <property type="match status" value="1"/>
</dbReference>
<dbReference type="GO" id="GO:0006811">
    <property type="term" value="P:monoatomic ion transport"/>
    <property type="evidence" value="ECO:0007669"/>
    <property type="project" value="UniProtKB-KW"/>
</dbReference>
<dbReference type="GO" id="GO:0015288">
    <property type="term" value="F:porin activity"/>
    <property type="evidence" value="ECO:0007669"/>
    <property type="project" value="UniProtKB-KW"/>
</dbReference>
<dbReference type="InterPro" id="IPR054765">
    <property type="entry name" value="SLBB_dom"/>
</dbReference>
<dbReference type="GO" id="GO:0046930">
    <property type="term" value="C:pore complex"/>
    <property type="evidence" value="ECO:0007669"/>
    <property type="project" value="UniProtKB-KW"/>
</dbReference>
<evidence type="ECO:0000256" key="1">
    <source>
        <dbReference type="ARBA" id="ARBA00004571"/>
    </source>
</evidence>
<evidence type="ECO:0000256" key="5">
    <source>
        <dbReference type="ARBA" id="ARBA00022597"/>
    </source>
</evidence>
<evidence type="ECO:0000256" key="11">
    <source>
        <dbReference type="ARBA" id="ARBA00023136"/>
    </source>
</evidence>
<dbReference type="RefSeq" id="WP_085855537.1">
    <property type="nucleotide sequence ID" value="NZ_FOPF01000018.1"/>
</dbReference>
<reference evidence="17 18" key="1">
    <citation type="submission" date="2017-03" db="EMBL/GenBank/DDBJ databases">
        <authorList>
            <person name="Afonso C.L."/>
            <person name="Miller P.J."/>
            <person name="Scott M.A."/>
            <person name="Spackman E."/>
            <person name="Goraichik I."/>
            <person name="Dimitrov K.M."/>
            <person name="Suarez D.L."/>
            <person name="Swayne D.E."/>
        </authorList>
    </citation>
    <scope>NUCLEOTIDE SEQUENCE [LARGE SCALE GENOMIC DNA]</scope>
    <source>
        <strain evidence="17 18">CECT 7066</strain>
    </source>
</reference>
<dbReference type="PANTHER" id="PTHR33619">
    <property type="entry name" value="POLYSACCHARIDE EXPORT PROTEIN GFCE-RELATED"/>
    <property type="match status" value="1"/>
</dbReference>
<keyword evidence="5" id="KW-0762">Sugar transport</keyword>
<evidence type="ECO:0000256" key="9">
    <source>
        <dbReference type="ARBA" id="ARBA00023065"/>
    </source>
</evidence>
<dbReference type="GO" id="GO:0015159">
    <property type="term" value="F:polysaccharide transmembrane transporter activity"/>
    <property type="evidence" value="ECO:0007669"/>
    <property type="project" value="InterPro"/>
</dbReference>
<comment type="subcellular location">
    <subcellularLocation>
        <location evidence="1">Cell outer membrane</location>
        <topology evidence="1">Multi-pass membrane protein</topology>
    </subcellularLocation>
</comment>
<accession>A0A1Y5TRV2</accession>
<evidence type="ECO:0000313" key="18">
    <source>
        <dbReference type="Proteomes" id="UP000193870"/>
    </source>
</evidence>